<dbReference type="InterPro" id="IPR050493">
    <property type="entry name" value="FAD-dep_Monooxygenase_BioMet"/>
</dbReference>
<keyword evidence="1" id="KW-0560">Oxidoreductase</keyword>
<protein>
    <submittedName>
        <fullName evidence="4">FAD-dependent oxidoreductase</fullName>
    </submittedName>
</protein>
<accession>A0ABV3QG85</accession>
<dbReference type="RefSeq" id="WP_367854917.1">
    <property type="nucleotide sequence ID" value="NZ_JBFOHK010000004.1"/>
</dbReference>
<evidence type="ECO:0000313" key="4">
    <source>
        <dbReference type="EMBL" id="MEW9572847.1"/>
    </source>
</evidence>
<dbReference type="InterPro" id="IPR002938">
    <property type="entry name" value="FAD-bd"/>
</dbReference>
<name>A0ABV3QG85_9GAMM</name>
<proteinExistence type="predicted"/>
<dbReference type="InterPro" id="IPR036188">
    <property type="entry name" value="FAD/NAD-bd_sf"/>
</dbReference>
<feature type="domain" description="FAD-binding" evidence="3">
    <location>
        <begin position="7"/>
        <end position="167"/>
    </location>
</feature>
<gene>
    <name evidence="4" type="ORF">ABQJ54_13895</name>
</gene>
<keyword evidence="5" id="KW-1185">Reference proteome</keyword>
<keyword evidence="2" id="KW-0503">Monooxygenase</keyword>
<evidence type="ECO:0000256" key="2">
    <source>
        <dbReference type="ARBA" id="ARBA00023033"/>
    </source>
</evidence>
<evidence type="ECO:0000256" key="1">
    <source>
        <dbReference type="ARBA" id="ARBA00023002"/>
    </source>
</evidence>
<dbReference type="SUPFAM" id="SSF51905">
    <property type="entry name" value="FAD/NAD(P)-binding domain"/>
    <property type="match status" value="1"/>
</dbReference>
<dbReference type="PANTHER" id="PTHR13789:SF309">
    <property type="entry name" value="PUTATIVE (AFU_ORTHOLOGUE AFUA_6G14510)-RELATED"/>
    <property type="match status" value="1"/>
</dbReference>
<reference evidence="4 5" key="1">
    <citation type="submission" date="2024-06" db="EMBL/GenBank/DDBJ databases">
        <authorList>
            <person name="Woo H."/>
        </authorList>
    </citation>
    <scope>NUCLEOTIDE SEQUENCE [LARGE SCALE GENOMIC DNA]</scope>
    <source>
        <strain evidence="4 5">Si-c</strain>
    </source>
</reference>
<evidence type="ECO:0000313" key="5">
    <source>
        <dbReference type="Proteomes" id="UP001556220"/>
    </source>
</evidence>
<dbReference type="PRINTS" id="PR00420">
    <property type="entry name" value="RNGMNOXGNASE"/>
</dbReference>
<dbReference type="Gene3D" id="3.50.50.60">
    <property type="entry name" value="FAD/NAD(P)-binding domain"/>
    <property type="match status" value="1"/>
</dbReference>
<sequence>MAKVNHALVIGGGIAGLTMALALHKAGIRATIYESYPSTADGVGASLMLAPNGLSALKLVGVDAALLAASQPITRMAMADSRGKVLTVFDGIEGMPPSRVVWRSDLYRVLRAAVEAAGIRVIYGKRLVGASETADGVSAQFGDGSVADGDILIGADGIRSTVRELIDPCAPAPRYTGFLGFGGGAPPDAMQVPAGCMTFVFGKHAFFGYWADPGLGICWFGSLPHETPLTMEEARKMPAAQWLGRLRALYGDDQPAQTFLRQAVSDQLVATGASEMMPPVPRWHSQRMVLVGDAVHAPSSSSGQGASLAIESAVQLARCLRDLPVPADAFACYERLRRARVENAAADAAKVNSRKASGPFAKALAHMLMPIALKCFFNPAKMFGALHGYRIDWDASVDQTEASRA</sequence>
<comment type="caution">
    <text evidence="4">The sequence shown here is derived from an EMBL/GenBank/DDBJ whole genome shotgun (WGS) entry which is preliminary data.</text>
</comment>
<dbReference type="EMBL" id="JBFOHK010000004">
    <property type="protein sequence ID" value="MEW9572847.1"/>
    <property type="molecule type" value="Genomic_DNA"/>
</dbReference>
<organism evidence="4 5">
    <name type="scientific">Rhodanobacter lycopersici</name>
    <dbReference type="NCBI Taxonomy" id="3162487"/>
    <lineage>
        <taxon>Bacteria</taxon>
        <taxon>Pseudomonadati</taxon>
        <taxon>Pseudomonadota</taxon>
        <taxon>Gammaproteobacteria</taxon>
        <taxon>Lysobacterales</taxon>
        <taxon>Rhodanobacteraceae</taxon>
        <taxon>Rhodanobacter</taxon>
    </lineage>
</organism>
<evidence type="ECO:0000259" key="3">
    <source>
        <dbReference type="Pfam" id="PF01494"/>
    </source>
</evidence>
<feature type="domain" description="FAD-binding" evidence="3">
    <location>
        <begin position="282"/>
        <end position="322"/>
    </location>
</feature>
<dbReference type="PANTHER" id="PTHR13789">
    <property type="entry name" value="MONOOXYGENASE"/>
    <property type="match status" value="1"/>
</dbReference>
<dbReference type="Proteomes" id="UP001556220">
    <property type="component" value="Unassembled WGS sequence"/>
</dbReference>
<dbReference type="Pfam" id="PF01494">
    <property type="entry name" value="FAD_binding_3"/>
    <property type="match status" value="2"/>
</dbReference>